<reference evidence="1" key="1">
    <citation type="submission" date="2021-03" db="EMBL/GenBank/DDBJ databases">
        <authorList>
            <consortium name="DOE Joint Genome Institute"/>
            <person name="Ahrendt S."/>
            <person name="Looney B.P."/>
            <person name="Miyauchi S."/>
            <person name="Morin E."/>
            <person name="Drula E."/>
            <person name="Courty P.E."/>
            <person name="Chicoki N."/>
            <person name="Fauchery L."/>
            <person name="Kohler A."/>
            <person name="Kuo A."/>
            <person name="Labutti K."/>
            <person name="Pangilinan J."/>
            <person name="Lipzen A."/>
            <person name="Riley R."/>
            <person name="Andreopoulos W."/>
            <person name="He G."/>
            <person name="Johnson J."/>
            <person name="Barry K.W."/>
            <person name="Grigoriev I.V."/>
            <person name="Nagy L."/>
            <person name="Hibbett D."/>
            <person name="Henrissat B."/>
            <person name="Matheny P.B."/>
            <person name="Labbe J."/>
            <person name="Martin F."/>
        </authorList>
    </citation>
    <scope>NUCLEOTIDE SEQUENCE</scope>
    <source>
        <strain evidence="1">HHB10654</strain>
    </source>
</reference>
<sequence length="193" mass="21186">MFLYTSLVSDVHSGTLKATRPPGWKLRLLAPDKQQKSLKPEALFAPLGFPWNEEYFYCTLLQSYCALSPAPCRHVLHILVRTPALFLNGAPAVYILSCPILSILASRLSSLSSALWAKTPDTTSTKMVITSRSTRRRIPGICRPYLSRALPARSLASDLHEARIILIHHHDAVATSLPNFLAAATGSHQTSGI</sequence>
<dbReference type="Proteomes" id="UP000814140">
    <property type="component" value="Unassembled WGS sequence"/>
</dbReference>
<proteinExistence type="predicted"/>
<comment type="caution">
    <text evidence="1">The sequence shown here is derived from an EMBL/GenBank/DDBJ whole genome shotgun (WGS) entry which is preliminary data.</text>
</comment>
<reference evidence="1" key="2">
    <citation type="journal article" date="2022" name="New Phytol.">
        <title>Evolutionary transition to the ectomycorrhizal habit in the genomes of a hyperdiverse lineage of mushroom-forming fungi.</title>
        <authorList>
            <person name="Looney B."/>
            <person name="Miyauchi S."/>
            <person name="Morin E."/>
            <person name="Drula E."/>
            <person name="Courty P.E."/>
            <person name="Kohler A."/>
            <person name="Kuo A."/>
            <person name="LaButti K."/>
            <person name="Pangilinan J."/>
            <person name="Lipzen A."/>
            <person name="Riley R."/>
            <person name="Andreopoulos W."/>
            <person name="He G."/>
            <person name="Johnson J."/>
            <person name="Nolan M."/>
            <person name="Tritt A."/>
            <person name="Barry K.W."/>
            <person name="Grigoriev I.V."/>
            <person name="Nagy L.G."/>
            <person name="Hibbett D."/>
            <person name="Henrissat B."/>
            <person name="Matheny P.B."/>
            <person name="Labbe J."/>
            <person name="Martin F.M."/>
        </authorList>
    </citation>
    <scope>NUCLEOTIDE SEQUENCE</scope>
    <source>
        <strain evidence="1">HHB10654</strain>
    </source>
</reference>
<dbReference type="EMBL" id="MU277214">
    <property type="protein sequence ID" value="KAI0061080.1"/>
    <property type="molecule type" value="Genomic_DNA"/>
</dbReference>
<name>A0ACB8SYP7_9AGAM</name>
<keyword evidence="2" id="KW-1185">Reference proteome</keyword>
<accession>A0ACB8SYP7</accession>
<gene>
    <name evidence="1" type="ORF">BV25DRAFT_787816</name>
</gene>
<protein>
    <submittedName>
        <fullName evidence="1">Uncharacterized protein</fullName>
    </submittedName>
</protein>
<organism evidence="1 2">
    <name type="scientific">Artomyces pyxidatus</name>
    <dbReference type="NCBI Taxonomy" id="48021"/>
    <lineage>
        <taxon>Eukaryota</taxon>
        <taxon>Fungi</taxon>
        <taxon>Dikarya</taxon>
        <taxon>Basidiomycota</taxon>
        <taxon>Agaricomycotina</taxon>
        <taxon>Agaricomycetes</taxon>
        <taxon>Russulales</taxon>
        <taxon>Auriscalpiaceae</taxon>
        <taxon>Artomyces</taxon>
    </lineage>
</organism>
<evidence type="ECO:0000313" key="1">
    <source>
        <dbReference type="EMBL" id="KAI0061080.1"/>
    </source>
</evidence>
<evidence type="ECO:0000313" key="2">
    <source>
        <dbReference type="Proteomes" id="UP000814140"/>
    </source>
</evidence>